<feature type="coiled-coil region" evidence="4">
    <location>
        <begin position="638"/>
        <end position="672"/>
    </location>
</feature>
<reference evidence="6" key="1">
    <citation type="submission" date="2020-12" db="EMBL/GenBank/DDBJ databases">
        <title>Vagococcus allomyrinae sp. nov. and Enterococcus lavae sp. nov., isolated from the larvae of Allomyrina dichotoma.</title>
        <authorList>
            <person name="Lee S.D."/>
        </authorList>
    </citation>
    <scope>NUCLEOTIDE SEQUENCE</scope>
    <source>
        <strain evidence="6">BWB3-3</strain>
    </source>
</reference>
<dbReference type="Gene3D" id="3.40.50.300">
    <property type="entry name" value="P-loop containing nucleotide triphosphate hydrolases"/>
    <property type="match status" value="2"/>
</dbReference>
<dbReference type="GO" id="GO:0006302">
    <property type="term" value="P:double-strand break repair"/>
    <property type="evidence" value="ECO:0007669"/>
    <property type="project" value="InterPro"/>
</dbReference>
<dbReference type="InterPro" id="IPR027417">
    <property type="entry name" value="P-loop_NTPase"/>
</dbReference>
<dbReference type="InterPro" id="IPR038729">
    <property type="entry name" value="Rad50/SbcC_AAA"/>
</dbReference>
<evidence type="ECO:0000313" key="7">
    <source>
        <dbReference type="Proteomes" id="UP000674938"/>
    </source>
</evidence>
<dbReference type="SUPFAM" id="SSF52540">
    <property type="entry name" value="P-loop containing nucleoside triphosphate hydrolases"/>
    <property type="match status" value="1"/>
</dbReference>
<proteinExistence type="inferred from homology"/>
<feature type="coiled-coil region" evidence="4">
    <location>
        <begin position="188"/>
        <end position="215"/>
    </location>
</feature>
<evidence type="ECO:0000259" key="5">
    <source>
        <dbReference type="Pfam" id="PF13476"/>
    </source>
</evidence>
<keyword evidence="7" id="KW-1185">Reference proteome</keyword>
<dbReference type="AlphaFoldDB" id="A0A940PAN1"/>
<comment type="caution">
    <text evidence="6">The sequence shown here is derived from an EMBL/GenBank/DDBJ whole genome shotgun (WGS) entry which is preliminary data.</text>
</comment>
<dbReference type="GO" id="GO:0016887">
    <property type="term" value="F:ATP hydrolysis activity"/>
    <property type="evidence" value="ECO:0007669"/>
    <property type="project" value="InterPro"/>
</dbReference>
<dbReference type="Pfam" id="PF13476">
    <property type="entry name" value="AAA_23"/>
    <property type="match status" value="1"/>
</dbReference>
<feature type="coiled-coil region" evidence="4">
    <location>
        <begin position="540"/>
        <end position="577"/>
    </location>
</feature>
<evidence type="ECO:0000256" key="3">
    <source>
        <dbReference type="ARBA" id="ARBA00013368"/>
    </source>
</evidence>
<feature type="domain" description="Rad50/SbcC-type AAA" evidence="5">
    <location>
        <begin position="5"/>
        <end position="261"/>
    </location>
</feature>
<keyword evidence="4" id="KW-0175">Coiled coil</keyword>
<dbReference type="PANTHER" id="PTHR32114:SF2">
    <property type="entry name" value="ABC TRANSPORTER ABCH.3"/>
    <property type="match status" value="1"/>
</dbReference>
<dbReference type="EMBL" id="JAEEGA010000002">
    <property type="protein sequence ID" value="MBP1039936.1"/>
    <property type="molecule type" value="Genomic_DNA"/>
</dbReference>
<evidence type="ECO:0000256" key="1">
    <source>
        <dbReference type="ARBA" id="ARBA00006930"/>
    </source>
</evidence>
<name>A0A940PAN1_9ENTE</name>
<evidence type="ECO:0000313" key="6">
    <source>
        <dbReference type="EMBL" id="MBP1039936.1"/>
    </source>
</evidence>
<sequence length="1053" mass="119286">MKPMSLRLQNFGPYQAETVDFSHFYQSPLFLISGKTGAGKTTLFDGMTFALYGETTGGIRQGKEMRSNFADASEPTAVAFEFAHRDYRYLVEREPEQVLAKKVGEGTTTRPAKVRLTIFDGEKEINQLTKARDVQLYLEELLHLNAQQFTQIVLLPQGDFRKFLNANSSDKEVVLRKLFNTTLYRQLAEGLKARKKAYQKELEQAGNAIQLLLKQLKWQATFAERAAEISGVEDCLMLLSEQQQEYQALIAERTNQLNQDRQERQQVEARYNQKKAVISLFEEQQELQLRLDRLMVESGQIKAQEARLTQLEWVAQQEGDLLRYQESLAESQRLTGILAETQQEQAIIAAQQADLVAQESQLLAKEDVIKEQRNELAQLTQLAPLLVERRSHFERVSQIKAAVTELDARLATIEQQKASKLLKLQEADRQLATGDDLQAEKERLTLELHQLEQLLERGERASELSIKTEQKHLELSQEQEQLKELAEAGPELERRWQQAKSQVASLQIARLSLDLLPGAPCPVCGATEHPQPHTDQDWSAAAIKAAEAALEEREQALQQQQERLTKCQQTCQYLTKEVAELSQQLAKEDHWFQEKLSTLSTLPRISADSWPLRLKSIHQQQQEVMTRQQAVTAALMTLVTLREQRQQVQKEQEELEEQLEQAKGTQQSLLNEQVKLEATLATISQQLPAKWAEKADLTDVQLELSKSVAEWEETLEGVRTALRAVANQLLVTESTLNHLTEQFAKESLRCQQLTAELTAKVAASPYDYQIDGLLAELSNLAERDSLKKQIETFHQQQLKLQAQLEQVNSKLTESTVPDISVEESRLKTLNDEILVKERQLVEQEQLVAHNQTIAQEVRQQQGALSEKWQELAELNQLSEVANGDGPYNKMSIERYVLQAYFEEILRVANQRLIQLTNNRYSFELKEAQGSYKSQTGLEINIYDDNVGAVRSVNTLSGGESFIAALSLSLSLAEVVQNQAGGIQIDAMFIDEGFGSLDEDALEQAMDALELIEGQGRMIGIISHVRELKQRIPQQLQVVASGTGISTIRYQTAD</sequence>
<dbReference type="PANTHER" id="PTHR32114">
    <property type="entry name" value="ABC TRANSPORTER ABCH.3"/>
    <property type="match status" value="1"/>
</dbReference>
<comment type="subunit">
    <text evidence="2">Heterodimer of SbcC and SbcD.</text>
</comment>
<gene>
    <name evidence="6" type="ORF">I6N95_02815</name>
</gene>
<evidence type="ECO:0000256" key="4">
    <source>
        <dbReference type="SAM" id="Coils"/>
    </source>
</evidence>
<feature type="coiled-coil region" evidence="4">
    <location>
        <begin position="355"/>
        <end position="495"/>
    </location>
</feature>
<accession>A0A940PAN1</accession>
<dbReference type="Proteomes" id="UP000674938">
    <property type="component" value="Unassembled WGS sequence"/>
</dbReference>
<feature type="coiled-coil region" evidence="4">
    <location>
        <begin position="239"/>
        <end position="277"/>
    </location>
</feature>
<dbReference type="RefSeq" id="WP_209524840.1">
    <property type="nucleotide sequence ID" value="NZ_JAEEGA010000002.1"/>
</dbReference>
<dbReference type="Pfam" id="PF13558">
    <property type="entry name" value="SbcC_Walker_B"/>
    <property type="match status" value="1"/>
</dbReference>
<comment type="similarity">
    <text evidence="1">Belongs to the SMC family. SbcC subfamily.</text>
</comment>
<evidence type="ECO:0000256" key="2">
    <source>
        <dbReference type="ARBA" id="ARBA00011322"/>
    </source>
</evidence>
<organism evidence="6 7">
    <name type="scientific">Vagococcus allomyrinae</name>
    <dbReference type="NCBI Taxonomy" id="2794353"/>
    <lineage>
        <taxon>Bacteria</taxon>
        <taxon>Bacillati</taxon>
        <taxon>Bacillota</taxon>
        <taxon>Bacilli</taxon>
        <taxon>Lactobacillales</taxon>
        <taxon>Enterococcaceae</taxon>
        <taxon>Vagococcus</taxon>
    </lineage>
</organism>
<protein>
    <recommendedName>
        <fullName evidence="3">Nuclease SbcCD subunit C</fullName>
    </recommendedName>
</protein>